<organism evidence="1 2">
    <name type="scientific">Mesorhizobium qingshengii</name>
    <dbReference type="NCBI Taxonomy" id="1165689"/>
    <lineage>
        <taxon>Bacteria</taxon>
        <taxon>Pseudomonadati</taxon>
        <taxon>Pseudomonadota</taxon>
        <taxon>Alphaproteobacteria</taxon>
        <taxon>Hyphomicrobiales</taxon>
        <taxon>Phyllobacteriaceae</taxon>
        <taxon>Mesorhizobium</taxon>
    </lineage>
</organism>
<accession>A0ABT4QT92</accession>
<gene>
    <name evidence="1" type="ORF">OOJ09_11510</name>
</gene>
<reference evidence="1" key="1">
    <citation type="submission" date="2022-11" db="EMBL/GenBank/DDBJ databases">
        <authorList>
            <person name="Coimbra C."/>
        </authorList>
    </citation>
    <scope>NUCLEOTIDE SEQUENCE</scope>
    <source>
        <strain evidence="1">Jales19</strain>
    </source>
</reference>
<dbReference type="GO" id="GO:0032259">
    <property type="term" value="P:methylation"/>
    <property type="evidence" value="ECO:0007669"/>
    <property type="project" value="UniProtKB-KW"/>
</dbReference>
<dbReference type="GO" id="GO:0008168">
    <property type="term" value="F:methyltransferase activity"/>
    <property type="evidence" value="ECO:0007669"/>
    <property type="project" value="UniProtKB-KW"/>
</dbReference>
<evidence type="ECO:0000313" key="2">
    <source>
        <dbReference type="Proteomes" id="UP001152178"/>
    </source>
</evidence>
<keyword evidence="2" id="KW-1185">Reference proteome</keyword>
<dbReference type="Gene3D" id="3.40.50.150">
    <property type="entry name" value="Vaccinia Virus protein VP39"/>
    <property type="match status" value="1"/>
</dbReference>
<evidence type="ECO:0000313" key="1">
    <source>
        <dbReference type="EMBL" id="MCZ8544811.1"/>
    </source>
</evidence>
<keyword evidence="1" id="KW-0489">Methyltransferase</keyword>
<proteinExistence type="predicted"/>
<dbReference type="Pfam" id="PF13578">
    <property type="entry name" value="Methyltransf_24"/>
    <property type="match status" value="1"/>
</dbReference>
<dbReference type="InterPro" id="IPR029063">
    <property type="entry name" value="SAM-dependent_MTases_sf"/>
</dbReference>
<dbReference type="RefSeq" id="WP_269905330.1">
    <property type="nucleotide sequence ID" value="NZ_JAPFQA010000004.1"/>
</dbReference>
<name>A0ABT4QT92_9HYPH</name>
<comment type="caution">
    <text evidence="1">The sequence shown here is derived from an EMBL/GenBank/DDBJ whole genome shotgun (WGS) entry which is preliminary data.</text>
</comment>
<dbReference type="SUPFAM" id="SSF53335">
    <property type="entry name" value="S-adenosyl-L-methionine-dependent methyltransferases"/>
    <property type="match status" value="1"/>
</dbReference>
<sequence length="234" mass="26796">MMMLEYWNKAHICGLLSVRFGLTSYLEINTSTTGFRYAEARQLGFQPCMRLVYRATEPPLDGFPVDFTSADEDIAACLNDTRLKGRTFDIVFVDPHHTYECSARDIREAFRMVSPGGAVVVHDCLPPNRSAANPSFLHGEWCGVTYKAYIDFVLGNPDLDYFTVDADYGCGVILKPKGTRAKIKNWLRARRVRKLKDEWRSVGDDFDAAFDKFMADKTRLLRLVDFSLLRRKLR</sequence>
<dbReference type="Proteomes" id="UP001152178">
    <property type="component" value="Unassembled WGS sequence"/>
</dbReference>
<dbReference type="EMBL" id="JAPFQA010000004">
    <property type="protein sequence ID" value="MCZ8544811.1"/>
    <property type="molecule type" value="Genomic_DNA"/>
</dbReference>
<protein>
    <submittedName>
        <fullName evidence="1">Class I SAM-dependent methyltransferase</fullName>
    </submittedName>
</protein>
<keyword evidence="1" id="KW-0808">Transferase</keyword>